<evidence type="ECO:0000256" key="6">
    <source>
        <dbReference type="RuleBase" id="RU366069"/>
    </source>
</evidence>
<gene>
    <name evidence="8" type="ORF">NCTC11967_02089</name>
</gene>
<keyword evidence="4 6" id="KW-0274">FAD</keyword>
<evidence type="ECO:0000259" key="7">
    <source>
        <dbReference type="Pfam" id="PF01266"/>
    </source>
</evidence>
<dbReference type="EMBL" id="UAVL01000010">
    <property type="protein sequence ID" value="SQA63063.1"/>
    <property type="molecule type" value="Genomic_DNA"/>
</dbReference>
<evidence type="ECO:0000256" key="5">
    <source>
        <dbReference type="ARBA" id="ARBA00023002"/>
    </source>
</evidence>
<evidence type="ECO:0000313" key="8">
    <source>
        <dbReference type="EMBL" id="SQA63063.1"/>
    </source>
</evidence>
<accession>A0AB38FUP7</accession>
<comment type="caution">
    <text evidence="8">The sequence shown here is derived from an EMBL/GenBank/DDBJ whole genome shotgun (WGS) entry which is preliminary data.</text>
</comment>
<comment type="cofactor">
    <cofactor evidence="1 6">
        <name>FAD</name>
        <dbReference type="ChEBI" id="CHEBI:57692"/>
    </cofactor>
</comment>
<dbReference type="InterPro" id="IPR039651">
    <property type="entry name" value="FixC-like"/>
</dbReference>
<dbReference type="AlphaFoldDB" id="A0AB38FUP7"/>
<dbReference type="InterPro" id="IPR006076">
    <property type="entry name" value="FAD-dep_OxRdtase"/>
</dbReference>
<dbReference type="GO" id="GO:0071949">
    <property type="term" value="F:FAD binding"/>
    <property type="evidence" value="ECO:0007669"/>
    <property type="project" value="UniProtKB-UniRule"/>
</dbReference>
<evidence type="ECO:0000313" key="9">
    <source>
        <dbReference type="Proteomes" id="UP000251313"/>
    </source>
</evidence>
<evidence type="ECO:0000256" key="4">
    <source>
        <dbReference type="ARBA" id="ARBA00022827"/>
    </source>
</evidence>
<feature type="domain" description="FAD dependent oxidoreductase" evidence="7">
    <location>
        <begin position="6"/>
        <end position="75"/>
    </location>
</feature>
<dbReference type="Proteomes" id="UP000251313">
    <property type="component" value="Unassembled WGS sequence"/>
</dbReference>
<keyword evidence="3 6" id="KW-0285">Flavoprotein</keyword>
<dbReference type="SUPFAM" id="SSF51905">
    <property type="entry name" value="FAD/NAD(P)-binding domain"/>
    <property type="match status" value="1"/>
</dbReference>
<dbReference type="RefSeq" id="WP_038255319.1">
    <property type="nucleotide sequence ID" value="NZ_UAVL01000010.1"/>
</dbReference>
<sequence length="423" mass="45968">MADDFDIIVIGAGIAGSACALRCARAGLNVLLIERGEQAGSKNLSGGRLYTYALNDLLPQATDSAPLERRITRESLSLLTPDAASTFTSLQPEGDSWSILRARFDPWLMSQAEASGVQCLTGVTVDSLFEENGRISGVNCEGETLYARYVVLAEGANSVLAERHGLLEKPSRTTMALGIKEVLALDKATLESRFLLEENTGAAHLFSGEICGTLPAGAFLYTNQHTLSLGVVCPLSSIAQGSYPATELLARLKSHPALRPLLRGSETLEYGAHLVPEGGKHSMPRQFGGEGWLLVGDVLRTCINTGFTVRGMDTALLSAEAAANALIYACQQDAPQNLFTLYHRAIERSTLWPLLSRYASVPELLQRPGWYRQWPALMNDVARDLFKASPDPTPLLPQLLWRHARRHGLRGLAVDMLRSLKCL</sequence>
<dbReference type="Pfam" id="PF01266">
    <property type="entry name" value="DAO"/>
    <property type="match status" value="2"/>
</dbReference>
<evidence type="ECO:0000256" key="3">
    <source>
        <dbReference type="ARBA" id="ARBA00022630"/>
    </source>
</evidence>
<dbReference type="InterPro" id="IPR036188">
    <property type="entry name" value="FAD/NAD-bd_sf"/>
</dbReference>
<comment type="function">
    <text evidence="6">Part of an electron transfer system.</text>
</comment>
<dbReference type="PANTHER" id="PTHR43624:SF2">
    <property type="entry name" value="ELECTRON TRANSFER FLAVOPROTEIN-QUINONE OXIDOREDUCTASE YDIS-RELATED"/>
    <property type="match status" value="1"/>
</dbReference>
<comment type="similarity">
    <text evidence="2 6">Belongs to the ETF-QO/FixC family.</text>
</comment>
<name>A0AB38FUP7_9ENTR</name>
<proteinExistence type="inferred from homology"/>
<dbReference type="Gene3D" id="3.50.50.60">
    <property type="entry name" value="FAD/NAD(P)-binding domain"/>
    <property type="match status" value="1"/>
</dbReference>
<feature type="domain" description="FAD dependent oxidoreductase" evidence="7">
    <location>
        <begin position="95"/>
        <end position="323"/>
    </location>
</feature>
<dbReference type="PANTHER" id="PTHR43624">
    <property type="entry name" value="ELECTRON TRANSFER FLAVOPROTEIN-QUINONE OXIDOREDUCTASE YDIS-RELATED"/>
    <property type="match status" value="1"/>
</dbReference>
<evidence type="ECO:0000256" key="1">
    <source>
        <dbReference type="ARBA" id="ARBA00001974"/>
    </source>
</evidence>
<reference evidence="8 9" key="1">
    <citation type="submission" date="2018-06" db="EMBL/GenBank/DDBJ databases">
        <authorList>
            <consortium name="Pathogen Informatics"/>
            <person name="Doyle S."/>
        </authorList>
    </citation>
    <scope>NUCLEOTIDE SEQUENCE [LARGE SCALE GENOMIC DNA]</scope>
    <source>
        <strain evidence="8 9">NCTC11967</strain>
    </source>
</reference>
<protein>
    <recommendedName>
        <fullName evidence="6">Protein FixC</fullName>
    </recommendedName>
</protein>
<dbReference type="SUPFAM" id="SSF54373">
    <property type="entry name" value="FAD-linked reductases, C-terminal domain"/>
    <property type="match status" value="1"/>
</dbReference>
<evidence type="ECO:0000256" key="2">
    <source>
        <dbReference type="ARBA" id="ARBA00006796"/>
    </source>
</evidence>
<keyword evidence="5 6" id="KW-0560">Oxidoreductase</keyword>
<dbReference type="GO" id="GO:0016491">
    <property type="term" value="F:oxidoreductase activity"/>
    <property type="evidence" value="ECO:0007669"/>
    <property type="project" value="UniProtKB-UniRule"/>
</dbReference>
<dbReference type="PRINTS" id="PR00411">
    <property type="entry name" value="PNDRDTASEI"/>
</dbReference>
<organism evidence="8 9">
    <name type="scientific">Yokenella regensburgei</name>
    <dbReference type="NCBI Taxonomy" id="158877"/>
    <lineage>
        <taxon>Bacteria</taxon>
        <taxon>Pseudomonadati</taxon>
        <taxon>Pseudomonadota</taxon>
        <taxon>Gammaproteobacteria</taxon>
        <taxon>Enterobacterales</taxon>
        <taxon>Enterobacteriaceae</taxon>
        <taxon>Yokenella</taxon>
    </lineage>
</organism>